<comment type="caution">
    <text evidence="3">The sequence shown here is derived from an EMBL/GenBank/DDBJ whole genome shotgun (WGS) entry which is preliminary data.</text>
</comment>
<organism evidence="3 4">
    <name type="scientific">Zizania palustris</name>
    <name type="common">Northern wild rice</name>
    <dbReference type="NCBI Taxonomy" id="103762"/>
    <lineage>
        <taxon>Eukaryota</taxon>
        <taxon>Viridiplantae</taxon>
        <taxon>Streptophyta</taxon>
        <taxon>Embryophyta</taxon>
        <taxon>Tracheophyta</taxon>
        <taxon>Spermatophyta</taxon>
        <taxon>Magnoliopsida</taxon>
        <taxon>Liliopsida</taxon>
        <taxon>Poales</taxon>
        <taxon>Poaceae</taxon>
        <taxon>BOP clade</taxon>
        <taxon>Oryzoideae</taxon>
        <taxon>Oryzeae</taxon>
        <taxon>Zizaniinae</taxon>
        <taxon>Zizania</taxon>
    </lineage>
</organism>
<evidence type="ECO:0000256" key="2">
    <source>
        <dbReference type="SAM" id="Phobius"/>
    </source>
</evidence>
<keyword evidence="2" id="KW-0472">Membrane</keyword>
<dbReference type="Proteomes" id="UP000729402">
    <property type="component" value="Unassembled WGS sequence"/>
</dbReference>
<dbReference type="AlphaFoldDB" id="A0A8J5UV24"/>
<dbReference type="EMBL" id="JAAALK010002008">
    <property type="protein sequence ID" value="KAG8038415.1"/>
    <property type="molecule type" value="Genomic_DNA"/>
</dbReference>
<name>A0A8J5UV24_ZIZPA</name>
<gene>
    <name evidence="3" type="ORF">GUJ93_ZPchr0353g2933</name>
</gene>
<feature type="region of interest" description="Disordered" evidence="1">
    <location>
        <begin position="1"/>
        <end position="43"/>
    </location>
</feature>
<evidence type="ECO:0000313" key="4">
    <source>
        <dbReference type="Proteomes" id="UP000729402"/>
    </source>
</evidence>
<feature type="transmembrane region" description="Helical" evidence="2">
    <location>
        <begin position="126"/>
        <end position="151"/>
    </location>
</feature>
<dbReference type="PANTHER" id="PTHR34836">
    <property type="entry name" value="OS06G0188250 PROTEIN"/>
    <property type="match status" value="1"/>
</dbReference>
<dbReference type="OrthoDB" id="5984008at2759"/>
<reference evidence="3" key="2">
    <citation type="submission" date="2021-02" db="EMBL/GenBank/DDBJ databases">
        <authorList>
            <person name="Kimball J.A."/>
            <person name="Haas M.W."/>
            <person name="Macchietto M."/>
            <person name="Kono T."/>
            <person name="Duquette J."/>
            <person name="Shao M."/>
        </authorList>
    </citation>
    <scope>NUCLEOTIDE SEQUENCE</scope>
    <source>
        <tissue evidence="3">Fresh leaf tissue</tissue>
    </source>
</reference>
<evidence type="ECO:0000313" key="3">
    <source>
        <dbReference type="EMBL" id="KAG8038415.1"/>
    </source>
</evidence>
<keyword evidence="2" id="KW-1133">Transmembrane helix</keyword>
<evidence type="ECO:0000256" key="1">
    <source>
        <dbReference type="SAM" id="MobiDB-lite"/>
    </source>
</evidence>
<dbReference type="InterPro" id="IPR015683">
    <property type="entry name" value="Ionotropic_Glu_rcpt"/>
</dbReference>
<protein>
    <submittedName>
        <fullName evidence="3">Uncharacterized protein</fullName>
    </submittedName>
</protein>
<accession>A0A8J5UV24</accession>
<feature type="transmembrane region" description="Helical" evidence="2">
    <location>
        <begin position="87"/>
        <end position="106"/>
    </location>
</feature>
<dbReference type="PANTHER" id="PTHR34836:SF1">
    <property type="entry name" value="OS09G0428600 PROTEIN"/>
    <property type="match status" value="1"/>
</dbReference>
<keyword evidence="2" id="KW-0812">Transmembrane</keyword>
<reference evidence="3" key="1">
    <citation type="journal article" date="2021" name="bioRxiv">
        <title>Whole Genome Assembly and Annotation of Northern Wild Rice, Zizania palustris L., Supports a Whole Genome Duplication in the Zizania Genus.</title>
        <authorList>
            <person name="Haas M."/>
            <person name="Kono T."/>
            <person name="Macchietto M."/>
            <person name="Millas R."/>
            <person name="McGilp L."/>
            <person name="Shao M."/>
            <person name="Duquette J."/>
            <person name="Hirsch C.N."/>
            <person name="Kimball J."/>
        </authorList>
    </citation>
    <scope>NUCLEOTIDE SEQUENCE</scope>
    <source>
        <tissue evidence="3">Fresh leaf tissue</tissue>
    </source>
</reference>
<proteinExistence type="predicted"/>
<sequence length="257" mass="28103">MPSPTSSVPPSNPPHVVCARFGHPSTPARRPVETPSPSAAPPVVNHPTVDSILSSLADALQGISVKIMDLTVVPTDASDDRFNAMLYCFKAMLMRVFVMHMSYPFVGLFFRQEKMVGMLSEGVNKFRLICGLLLPAYEVVNIIGSTTVAFWRPESRISKDATKDALKVAEERALALREIEKARVAIVKIEKGLQKHDVASSIREEAVLSHFVSFLTGPRRAASPACYRGAAFLARRAEASLLAINLRLLPSTLRLPP</sequence>
<keyword evidence="4" id="KW-1185">Reference proteome</keyword>